<dbReference type="PANTHER" id="PTHR22933:SF31">
    <property type="entry name" value="FI18007P1"/>
    <property type="match status" value="1"/>
</dbReference>
<dbReference type="RefSeq" id="XP_022243519.1">
    <property type="nucleotide sequence ID" value="XM_022387811.1"/>
</dbReference>
<feature type="compositionally biased region" description="Low complexity" evidence="1">
    <location>
        <begin position="174"/>
        <end position="239"/>
    </location>
</feature>
<dbReference type="PROSITE" id="PS50940">
    <property type="entry name" value="CHIT_BIND_II"/>
    <property type="match status" value="1"/>
</dbReference>
<dbReference type="InterPro" id="IPR036508">
    <property type="entry name" value="Chitin-bd_dom_sf"/>
</dbReference>
<dbReference type="Gene3D" id="3.20.20.80">
    <property type="entry name" value="Glycosidases"/>
    <property type="match status" value="1"/>
</dbReference>
<name>A0ABM1SIR4_LIMPO</name>
<feature type="compositionally biased region" description="Pro residues" evidence="1">
    <location>
        <begin position="296"/>
        <end position="313"/>
    </location>
</feature>
<feature type="region of interest" description="Disordered" evidence="1">
    <location>
        <begin position="12"/>
        <end position="70"/>
    </location>
</feature>
<dbReference type="Proteomes" id="UP000694941">
    <property type="component" value="Unplaced"/>
</dbReference>
<protein>
    <submittedName>
        <fullName evidence="4">Basic salivary proline-rich protein 1-like</fullName>
    </submittedName>
</protein>
<feature type="domain" description="Chitin-binding type-2" evidence="2">
    <location>
        <begin position="79"/>
        <end position="136"/>
    </location>
</feature>
<dbReference type="PANTHER" id="PTHR22933">
    <property type="entry name" value="FI18007P1-RELATED"/>
    <property type="match status" value="1"/>
</dbReference>
<gene>
    <name evidence="4" type="primary">LOC106461008</name>
</gene>
<keyword evidence="3" id="KW-1185">Reference proteome</keyword>
<dbReference type="SMART" id="SM00494">
    <property type="entry name" value="ChtBD2"/>
    <property type="match status" value="1"/>
</dbReference>
<feature type="compositionally biased region" description="Polar residues" evidence="1">
    <location>
        <begin position="336"/>
        <end position="347"/>
    </location>
</feature>
<dbReference type="GeneID" id="106461008"/>
<dbReference type="InterPro" id="IPR052976">
    <property type="entry name" value="Scoloptoxin-like"/>
</dbReference>
<reference evidence="4" key="1">
    <citation type="submission" date="2025-08" db="UniProtKB">
        <authorList>
            <consortium name="RefSeq"/>
        </authorList>
    </citation>
    <scope>IDENTIFICATION</scope>
    <source>
        <tissue evidence="4">Muscle</tissue>
    </source>
</reference>
<dbReference type="Pfam" id="PF01607">
    <property type="entry name" value="CBM_14"/>
    <property type="match status" value="1"/>
</dbReference>
<dbReference type="SUPFAM" id="SSF57625">
    <property type="entry name" value="Invertebrate chitin-binding proteins"/>
    <property type="match status" value="1"/>
</dbReference>
<feature type="compositionally biased region" description="Low complexity" evidence="1">
    <location>
        <begin position="352"/>
        <end position="378"/>
    </location>
</feature>
<organism evidence="3 4">
    <name type="scientific">Limulus polyphemus</name>
    <name type="common">Atlantic horseshoe crab</name>
    <dbReference type="NCBI Taxonomy" id="6850"/>
    <lineage>
        <taxon>Eukaryota</taxon>
        <taxon>Metazoa</taxon>
        <taxon>Ecdysozoa</taxon>
        <taxon>Arthropoda</taxon>
        <taxon>Chelicerata</taxon>
        <taxon>Merostomata</taxon>
        <taxon>Xiphosura</taxon>
        <taxon>Limulidae</taxon>
        <taxon>Limulus</taxon>
    </lineage>
</organism>
<proteinExistence type="predicted"/>
<feature type="region of interest" description="Disordered" evidence="1">
    <location>
        <begin position="172"/>
        <end position="393"/>
    </location>
</feature>
<evidence type="ECO:0000313" key="4">
    <source>
        <dbReference type="RefSeq" id="XP_022243519.1"/>
    </source>
</evidence>
<evidence type="ECO:0000313" key="3">
    <source>
        <dbReference type="Proteomes" id="UP000694941"/>
    </source>
</evidence>
<feature type="compositionally biased region" description="Pro residues" evidence="1">
    <location>
        <begin position="240"/>
        <end position="258"/>
    </location>
</feature>
<evidence type="ECO:0000256" key="1">
    <source>
        <dbReference type="SAM" id="MobiDB-lite"/>
    </source>
</evidence>
<evidence type="ECO:0000259" key="2">
    <source>
        <dbReference type="PROSITE" id="PS50940"/>
    </source>
</evidence>
<dbReference type="InterPro" id="IPR002557">
    <property type="entry name" value="Chitin-bd_dom"/>
</dbReference>
<sequence length="393" mass="41597">MDWHFQPEWILKQRGLNGQDKRQARYPPRAGGYPRKAYGPPQTGGPRPGSFSGALNGAGPQKEEPTTRDPLSVLLGDSKFACSGKNDGYYADNSVDCRAFHYCVGGSKHSWMCPAGTVFHQVHLNCVPSSQDICSQSEKYHVVNDYLYKPLEQKGPNNTVLYHQRYYPENFLYGGQAPQQPAPQEGNAAPHDQGYPGYQYGGAPQQQGQPQPAAPQNQGYPGYQYGGAPQQQGQAQPAAPSGPPSYGPPPPRSAPPPQQGHNSPSPGQFPNFPKLPEGFPQFSGVPHDSGSGAPHGQPPAAPRGPPSFGPQPHVPSANPAHIGGAPSPQQGHGLGSYNSPSSGQFPNFPQLPAGFPQFPGSPPQSSSGPSQQGSSYGAPPGGRAPQQYGGVKY</sequence>
<accession>A0ABM1SIR4</accession>